<proteinExistence type="predicted"/>
<sequence length="70" mass="8091">MQIKIYLYLKQCKVEARIIISKDEELKFILKGISAEAKRWHKIFSAGLIANNYKTVIKSFLGFGWSAALR</sequence>
<evidence type="ECO:0000313" key="2">
    <source>
        <dbReference type="Proteomes" id="UP000177701"/>
    </source>
</evidence>
<comment type="caution">
    <text evidence="1">The sequence shown here is derived from an EMBL/GenBank/DDBJ whole genome shotgun (WGS) entry which is preliminary data.</text>
</comment>
<name>A0A1F5A7C5_9BACT</name>
<dbReference type="Proteomes" id="UP000177701">
    <property type="component" value="Unassembled WGS sequence"/>
</dbReference>
<dbReference type="EMBL" id="MEYH01000083">
    <property type="protein sequence ID" value="OGD14492.1"/>
    <property type="molecule type" value="Genomic_DNA"/>
</dbReference>
<evidence type="ECO:0000313" key="1">
    <source>
        <dbReference type="EMBL" id="OGD14492.1"/>
    </source>
</evidence>
<dbReference type="STRING" id="1797291.A2V47_05250"/>
<dbReference type="AlphaFoldDB" id="A0A1F5A7C5"/>
<protein>
    <submittedName>
        <fullName evidence="1">Uncharacterized protein</fullName>
    </submittedName>
</protein>
<organism evidence="1 2">
    <name type="scientific">Candidatus Sediminicultor quintus</name>
    <dbReference type="NCBI Taxonomy" id="1797291"/>
    <lineage>
        <taxon>Bacteria</taxon>
        <taxon>Pseudomonadati</taxon>
        <taxon>Atribacterota</taxon>
        <taxon>Candidatus Phoenicimicrobiia</taxon>
        <taxon>Candidatus Pheonicimicrobiales</taxon>
        <taxon>Candidatus Phoenicimicrobiaceae</taxon>
        <taxon>Candidatus Sediminicultor</taxon>
    </lineage>
</organism>
<reference evidence="1 2" key="1">
    <citation type="journal article" date="2016" name="Nat. Commun.">
        <title>Thousands of microbial genomes shed light on interconnected biogeochemical processes in an aquifer system.</title>
        <authorList>
            <person name="Anantharaman K."/>
            <person name="Brown C.T."/>
            <person name="Hug L.A."/>
            <person name="Sharon I."/>
            <person name="Castelle C.J."/>
            <person name="Probst A.J."/>
            <person name="Thomas B.C."/>
            <person name="Singh A."/>
            <person name="Wilkins M.J."/>
            <person name="Karaoz U."/>
            <person name="Brodie E.L."/>
            <person name="Williams K.H."/>
            <person name="Hubbard S.S."/>
            <person name="Banfield J.F."/>
        </authorList>
    </citation>
    <scope>NUCLEOTIDE SEQUENCE [LARGE SCALE GENOMIC DNA]</scope>
</reference>
<gene>
    <name evidence="1" type="ORF">A2V47_05250</name>
</gene>
<accession>A0A1F5A7C5</accession>